<evidence type="ECO:0000256" key="1">
    <source>
        <dbReference type="ARBA" id="ARBA00001936"/>
    </source>
</evidence>
<dbReference type="InterPro" id="IPR011051">
    <property type="entry name" value="RmlC_Cupin_sf"/>
</dbReference>
<comment type="similarity">
    <text evidence="7">Belongs to the D-lyxose ketol-isomerase family.</text>
</comment>
<sequence length="227" mass="26386">MKRSLLNKKIDEAHEFAKRFNIALPEFAYFTRDDWKQKDLSRWQEVIDLQLGWDLTDFGGGNFTALGLVLFTLRNGSLTDKRYPKRYAEKMLLVDVQQETPFHFHFSKMEDILNRGGGDLCIQFYHATSDEQLDLQRPVEIAVDGCLHSLTPGDKLVLKPGQGVCIPPYTYHRFWAEKAPVLGWEVSMVNDDHTDNRFLVPLSRFAEIEEDEPMKWVLCNEYKLIKG</sequence>
<organism evidence="9">
    <name type="scientific">Salmonella enterica</name>
    <name type="common">Salmonella choleraesuis</name>
    <dbReference type="NCBI Taxonomy" id="28901"/>
    <lineage>
        <taxon>Bacteria</taxon>
        <taxon>Pseudomonadati</taxon>
        <taxon>Pseudomonadota</taxon>
        <taxon>Gammaproteobacteria</taxon>
        <taxon>Enterobacterales</taxon>
        <taxon>Enterobacteriaceae</taxon>
        <taxon>Salmonella</taxon>
    </lineage>
</organism>
<evidence type="ECO:0000256" key="5">
    <source>
        <dbReference type="ARBA" id="ARBA00023277"/>
    </source>
</evidence>
<protein>
    <recommendedName>
        <fullName evidence="8">D-lyxose ketol-isomerase</fullName>
        <ecNumber evidence="8">5.3.1.15</ecNumber>
    </recommendedName>
</protein>
<evidence type="ECO:0000256" key="3">
    <source>
        <dbReference type="ARBA" id="ARBA00023211"/>
    </source>
</evidence>
<keyword evidence="2" id="KW-0479">Metal-binding</keyword>
<gene>
    <name evidence="9" type="ORF">ND68_09630</name>
</gene>
<dbReference type="Pfam" id="PF07385">
    <property type="entry name" value="Lyx_isomer"/>
    <property type="match status" value="1"/>
</dbReference>
<dbReference type="InterPro" id="IPR047581">
    <property type="entry name" value="EcSI_cupin"/>
</dbReference>
<evidence type="ECO:0000256" key="7">
    <source>
        <dbReference type="ARBA" id="ARBA00044951"/>
    </source>
</evidence>
<dbReference type="EMBL" id="AAGKWS010000003">
    <property type="protein sequence ID" value="EBP1762650.1"/>
    <property type="molecule type" value="Genomic_DNA"/>
</dbReference>
<evidence type="ECO:0000256" key="6">
    <source>
        <dbReference type="ARBA" id="ARBA00044907"/>
    </source>
</evidence>
<dbReference type="InterPro" id="IPR010864">
    <property type="entry name" value="D-lyxose_isomer"/>
</dbReference>
<comment type="cofactor">
    <cofactor evidence="1">
        <name>Mn(2+)</name>
        <dbReference type="ChEBI" id="CHEBI:29035"/>
    </cofactor>
</comment>
<keyword evidence="5" id="KW-0119">Carbohydrate metabolism</keyword>
<accession>A0A5U2RHM2</accession>
<dbReference type="GO" id="GO:0046872">
    <property type="term" value="F:metal ion binding"/>
    <property type="evidence" value="ECO:0007669"/>
    <property type="project" value="UniProtKB-KW"/>
</dbReference>
<reference evidence="9" key="1">
    <citation type="submission" date="2018-07" db="EMBL/GenBank/DDBJ databases">
        <authorList>
            <consortium name="PulseNet: The National Subtyping Network for Foodborne Disease Surveillance"/>
            <person name="Tarr C.L."/>
            <person name="Trees E."/>
            <person name="Katz L.S."/>
            <person name="Carleton-Romer H.A."/>
            <person name="Stroika S."/>
            <person name="Kucerova Z."/>
            <person name="Roache K.F."/>
            <person name="Sabol A.L."/>
            <person name="Besser J."/>
            <person name="Gerner-Smidt P."/>
        </authorList>
    </citation>
    <scope>NUCLEOTIDE SEQUENCE [LARGE SCALE GENOMIC DNA]</scope>
    <source>
        <strain evidence="9">2012K-0227</strain>
    </source>
</reference>
<evidence type="ECO:0000313" key="9">
    <source>
        <dbReference type="EMBL" id="EBP1762650.1"/>
    </source>
</evidence>
<dbReference type="Proteomes" id="UP000839924">
    <property type="component" value="Unassembled WGS sequence"/>
</dbReference>
<comment type="catalytic activity">
    <reaction evidence="6">
        <text>D-lyxose = D-xylulose</text>
        <dbReference type="Rhea" id="RHEA:14201"/>
        <dbReference type="ChEBI" id="CHEBI:16789"/>
        <dbReference type="ChEBI" id="CHEBI:17140"/>
        <dbReference type="EC" id="5.3.1.15"/>
    </reaction>
</comment>
<dbReference type="Gene3D" id="2.60.120.10">
    <property type="entry name" value="Jelly Rolls"/>
    <property type="match status" value="1"/>
</dbReference>
<dbReference type="CDD" id="cd20309">
    <property type="entry name" value="cupin_EcSI"/>
    <property type="match status" value="1"/>
</dbReference>
<dbReference type="GO" id="GO:0047828">
    <property type="term" value="F:D-lyxose ketol-isomerase activity"/>
    <property type="evidence" value="ECO:0007669"/>
    <property type="project" value="UniProtKB-EC"/>
</dbReference>
<evidence type="ECO:0000256" key="4">
    <source>
        <dbReference type="ARBA" id="ARBA00023235"/>
    </source>
</evidence>
<proteinExistence type="inferred from homology"/>
<evidence type="ECO:0000256" key="8">
    <source>
        <dbReference type="ARBA" id="ARBA00044972"/>
    </source>
</evidence>
<dbReference type="InterPro" id="IPR014710">
    <property type="entry name" value="RmlC-like_jellyroll"/>
</dbReference>
<evidence type="ECO:0000256" key="2">
    <source>
        <dbReference type="ARBA" id="ARBA00022723"/>
    </source>
</evidence>
<keyword evidence="4 9" id="KW-0413">Isomerase</keyword>
<dbReference type="SUPFAM" id="SSF51182">
    <property type="entry name" value="RmlC-like cupins"/>
    <property type="match status" value="1"/>
</dbReference>
<comment type="caution">
    <text evidence="9">The sequence shown here is derived from an EMBL/GenBank/DDBJ whole genome shotgun (WGS) entry which is preliminary data.</text>
</comment>
<dbReference type="EC" id="5.3.1.15" evidence="8"/>
<name>A0A5U2RHM2_SALER</name>
<keyword evidence="3" id="KW-0464">Manganese</keyword>
<dbReference type="AlphaFoldDB" id="A0A5U2RHM2"/>